<dbReference type="Proteomes" id="UP000030060">
    <property type="component" value="Unassembled WGS sequence"/>
</dbReference>
<dbReference type="InterPro" id="IPR000172">
    <property type="entry name" value="GMC_OxRdtase_N"/>
</dbReference>
<dbReference type="PANTHER" id="PTHR46056:SF12">
    <property type="entry name" value="LONG-CHAIN-ALCOHOL OXIDASE"/>
    <property type="match status" value="1"/>
</dbReference>
<dbReference type="InterPro" id="IPR036188">
    <property type="entry name" value="FAD/NAD-bd_sf"/>
</dbReference>
<evidence type="ECO:0000256" key="2">
    <source>
        <dbReference type="ARBA" id="ARBA00022630"/>
    </source>
</evidence>
<evidence type="ECO:0000259" key="5">
    <source>
        <dbReference type="Pfam" id="PF00732"/>
    </source>
</evidence>
<accession>A0A0A1YRZ0</accession>
<evidence type="ECO:0000313" key="7">
    <source>
        <dbReference type="EMBL" id="KGE64275.1"/>
    </source>
</evidence>
<dbReference type="Gene3D" id="3.50.50.60">
    <property type="entry name" value="FAD/NAD(P)-binding domain"/>
    <property type="match status" value="2"/>
</dbReference>
<evidence type="ECO:0000256" key="3">
    <source>
        <dbReference type="ARBA" id="ARBA00022827"/>
    </source>
</evidence>
<keyword evidence="3" id="KW-0274">FAD</keyword>
<dbReference type="GO" id="GO:0050660">
    <property type="term" value="F:flavin adenine dinucleotide binding"/>
    <property type="evidence" value="ECO:0007669"/>
    <property type="project" value="InterPro"/>
</dbReference>
<dbReference type="SUPFAM" id="SSF54373">
    <property type="entry name" value="FAD-linked reductases, C-terminal domain"/>
    <property type="match status" value="1"/>
</dbReference>
<gene>
    <name evidence="7" type="ORF">K814_0129905</name>
</gene>
<dbReference type="OrthoDB" id="9787779at2"/>
<sequence>MATIMKKVDAVIVGFGWTGAIMAKELTEAGLNVVALERGPMQDTYPDGNYPQVIDELTYSVRKKLFQDISKETVTIRHSVNDVALPNRQLGAFLPGNGVGGAGLHWSGVHFRVDPIELRMRSHYEERYGKNFIPKDMTIQDFGVSYEELEPFFDYAEKVFGTSGQAWTVKGQLVGEGRGGNPYAPDRSNPFPLESQKNTVSAQLFQKAASDVGYKPYNLPSANTSGPYTNPYGAQMGPCNFCGFCSGYVCYMYSKASPNVNILPALRQVPNFELRPNSHVLKVNLDSTKSKATGVTYIDAQGRECEQPADLVILGAFQFHNVRLMLLSGIGKPYDPITNEGVVGRNFAYQNMATIKAFFDKDTHTNNFIGAGGNGVAIDDFNADNFDHGPHGFVGGSPMWVNQAGSRPIAGTSNPPGTPAWGSAWKRATADYYTHQVSMDAHGAHQSYRGNYLDLDPVYRDAYGQPLLRMTFDWQENDIKMNRFMVEKMGKVAEAMNPKAIAVLGKKVGEHFNTASYQTTHLNGGAIMGTDPKTSALNRYLQCWDVHNVFVPGASAFPQGLGYNPTGLVAALTYWSARAIREQYLKNPGPLVQA</sequence>
<dbReference type="InterPro" id="IPR007867">
    <property type="entry name" value="GMC_OxRtase_C"/>
</dbReference>
<dbReference type="SUPFAM" id="SSF51905">
    <property type="entry name" value="FAD/NAD(P)-binding domain"/>
    <property type="match status" value="1"/>
</dbReference>
<evidence type="ECO:0000256" key="1">
    <source>
        <dbReference type="ARBA" id="ARBA00010790"/>
    </source>
</evidence>
<feature type="domain" description="Glucose-methanol-choline oxidoreductase C-terminal" evidence="6">
    <location>
        <begin position="451"/>
        <end position="572"/>
    </location>
</feature>
<comment type="caution">
    <text evidence="7">The sequence shown here is derived from an EMBL/GenBank/DDBJ whole genome shotgun (WGS) entry which is preliminary data.</text>
</comment>
<dbReference type="GO" id="GO:0016614">
    <property type="term" value="F:oxidoreductase activity, acting on CH-OH group of donors"/>
    <property type="evidence" value="ECO:0007669"/>
    <property type="project" value="InterPro"/>
</dbReference>
<dbReference type="RefSeq" id="WP_038851101.1">
    <property type="nucleotide sequence ID" value="NZ_ASGY01000243.1"/>
</dbReference>
<dbReference type="AlphaFoldDB" id="A0A0A1YRZ0"/>
<dbReference type="EMBL" id="ASGY01000243">
    <property type="protein sequence ID" value="KGE64275.1"/>
    <property type="molecule type" value="Genomic_DNA"/>
</dbReference>
<reference evidence="7 8" key="1">
    <citation type="journal article" date="2013" name="Genome Announc.">
        <title>Draft Genome Sequence of Pseudomonas fluorescens LMG 5329, a White Line-Inducing Principle-Producing Bioindicator for the Mushroom Pathogen Pseudomonas tolaasii.</title>
        <authorList>
            <person name="Ghequire M.G."/>
            <person name="Rokni-Zadeh H."/>
            <person name="Zarrineh P."/>
            <person name="De Mot R."/>
        </authorList>
    </citation>
    <scope>NUCLEOTIDE SEQUENCE [LARGE SCALE GENOMIC DNA]</scope>
    <source>
        <strain evidence="7 8">LMG 5329</strain>
    </source>
</reference>
<feature type="domain" description="Glucose-methanol-choline oxidoreductase N-terminal" evidence="5">
    <location>
        <begin position="232"/>
        <end position="348"/>
    </location>
</feature>
<protein>
    <submittedName>
        <fullName evidence="7">GMC family oxidoreductase</fullName>
    </submittedName>
</protein>
<dbReference type="PANTHER" id="PTHR46056">
    <property type="entry name" value="LONG-CHAIN-ALCOHOL OXIDASE"/>
    <property type="match status" value="1"/>
</dbReference>
<keyword evidence="2" id="KW-0285">Flavoprotein</keyword>
<proteinExistence type="inferred from homology"/>
<evidence type="ECO:0000259" key="6">
    <source>
        <dbReference type="Pfam" id="PF05199"/>
    </source>
</evidence>
<keyword evidence="4" id="KW-0560">Oxidoreductase</keyword>
<evidence type="ECO:0000313" key="8">
    <source>
        <dbReference type="Proteomes" id="UP000030060"/>
    </source>
</evidence>
<name>A0A0A1YRZ0_PSEFL</name>
<dbReference type="Pfam" id="PF00732">
    <property type="entry name" value="GMC_oxred_N"/>
    <property type="match status" value="1"/>
</dbReference>
<comment type="similarity">
    <text evidence="1">Belongs to the GMC oxidoreductase family.</text>
</comment>
<organism evidence="7 8">
    <name type="scientific">Pseudomonas fluorescens LMG 5329</name>
    <dbReference type="NCBI Taxonomy" id="1324332"/>
    <lineage>
        <taxon>Bacteria</taxon>
        <taxon>Pseudomonadati</taxon>
        <taxon>Pseudomonadota</taxon>
        <taxon>Gammaproteobacteria</taxon>
        <taxon>Pseudomonadales</taxon>
        <taxon>Pseudomonadaceae</taxon>
        <taxon>Pseudomonas</taxon>
    </lineage>
</organism>
<evidence type="ECO:0000256" key="4">
    <source>
        <dbReference type="ARBA" id="ARBA00023002"/>
    </source>
</evidence>
<dbReference type="Pfam" id="PF05199">
    <property type="entry name" value="GMC_oxred_C"/>
    <property type="match status" value="1"/>
</dbReference>